<dbReference type="EMBL" id="EF710653">
    <property type="protein sequence ID" value="ACE75326.1"/>
    <property type="molecule type" value="Genomic_DNA"/>
</dbReference>
<gene>
    <name evidence="1" type="ORF">GIP_L4_0080</name>
</gene>
<proteinExistence type="predicted"/>
<evidence type="ECO:0000313" key="1">
    <source>
        <dbReference type="EMBL" id="ACE75326.1"/>
    </source>
</evidence>
<sequence length="111" mass="13097">MVYHSELHNWVKLNDPFFSMFSEKCRDRMIWLLRTLPTTTPTKEGTPFSVLEFFLSMEEATFWSVMDRCPDCTSYILFAAYNQRLQRKARQLANMANQENDAGIDLLFQLS</sequence>
<reference evidence="1" key="1">
    <citation type="submission" date="2007-06" db="EMBL/GenBank/DDBJ databases">
        <title>Bracovirus Evolution: Comparative Genomics of Multiple Viral and Proviral Genomes.</title>
        <authorList>
            <person name="Desjardins C.A."/>
            <person name="Gundersen-Rindal D.E."/>
            <person name="Hostetler J.B."/>
            <person name="Tallon L.J."/>
            <person name="Utterback T.R."/>
            <person name="Fuester R.W."/>
            <person name="Schatz M.C."/>
            <person name="Pedroni M.J."/>
            <person name="Fadrosh D.W."/>
            <person name="Haas B.J."/>
            <person name="Toms B.S."/>
            <person name="Chen D."/>
            <person name="Nene V."/>
        </authorList>
    </citation>
    <scope>NUCLEOTIDE SEQUENCE</scope>
</reference>
<name>B7S8V1_GLYIN</name>
<accession>B7S8V1</accession>
<dbReference type="AlphaFoldDB" id="B7S8V1"/>
<protein>
    <submittedName>
        <fullName evidence="1">Uncharacterized protein</fullName>
    </submittedName>
</protein>
<organism evidence="1">
    <name type="scientific">Glyptapanteles indiensis</name>
    <name type="common">Parasitoid wasp</name>
    <dbReference type="NCBI Taxonomy" id="92994"/>
    <lineage>
        <taxon>Eukaryota</taxon>
        <taxon>Metazoa</taxon>
        <taxon>Ecdysozoa</taxon>
        <taxon>Arthropoda</taxon>
        <taxon>Hexapoda</taxon>
        <taxon>Insecta</taxon>
        <taxon>Pterygota</taxon>
        <taxon>Neoptera</taxon>
        <taxon>Endopterygota</taxon>
        <taxon>Hymenoptera</taxon>
        <taxon>Apocrita</taxon>
        <taxon>Ichneumonoidea</taxon>
        <taxon>Braconidae</taxon>
        <taxon>Microgastrinae</taxon>
        <taxon>Glyptapanteles</taxon>
    </lineage>
</organism>